<dbReference type="PROSITE" id="PS51279">
    <property type="entry name" value="BCNT_C"/>
    <property type="match status" value="1"/>
</dbReference>
<evidence type="ECO:0000256" key="2">
    <source>
        <dbReference type="ARBA" id="ARBA00030244"/>
    </source>
</evidence>
<proteinExistence type="evidence at transcript level"/>
<name>A0A0K8TNZ0_TABBR</name>
<reference evidence="5" key="1">
    <citation type="journal article" date="2015" name="Insect Biochem. Mol. Biol.">
        <title>An insight into the sialome of the horse fly, Tabanus bromius.</title>
        <authorList>
            <person name="Ribeiro J.M."/>
            <person name="Kazimirova M."/>
            <person name="Takac P."/>
            <person name="Andersen J.F."/>
            <person name="Francischetti I.M."/>
        </authorList>
    </citation>
    <scope>NUCLEOTIDE SEQUENCE</scope>
</reference>
<dbReference type="Pfam" id="PF07572">
    <property type="entry name" value="BCNT"/>
    <property type="match status" value="1"/>
</dbReference>
<feature type="compositionally biased region" description="Acidic residues" evidence="3">
    <location>
        <begin position="1"/>
        <end position="12"/>
    </location>
</feature>
<protein>
    <recommendedName>
        <fullName evidence="1">Craniofacial development protein 1</fullName>
    </recommendedName>
    <alternativeName>
        <fullName evidence="2">Bucentaur</fullName>
    </alternativeName>
</protein>
<dbReference type="EMBL" id="GDAI01001742">
    <property type="protein sequence ID" value="JAI15861.1"/>
    <property type="molecule type" value="mRNA"/>
</dbReference>
<organism evidence="5">
    <name type="scientific">Tabanus bromius</name>
    <name type="common">Band-eyed brown horse fly</name>
    <dbReference type="NCBI Taxonomy" id="304241"/>
    <lineage>
        <taxon>Eukaryota</taxon>
        <taxon>Metazoa</taxon>
        <taxon>Ecdysozoa</taxon>
        <taxon>Arthropoda</taxon>
        <taxon>Hexapoda</taxon>
        <taxon>Insecta</taxon>
        <taxon>Pterygota</taxon>
        <taxon>Neoptera</taxon>
        <taxon>Endopterygota</taxon>
        <taxon>Diptera</taxon>
        <taxon>Brachycera</taxon>
        <taxon>Tabanomorpha</taxon>
        <taxon>Tabanoidea</taxon>
        <taxon>Tabanidae</taxon>
        <taxon>Tabanus</taxon>
    </lineage>
</organism>
<accession>A0A0K8TNZ0</accession>
<feature type="compositionally biased region" description="Basic residues" evidence="3">
    <location>
        <begin position="45"/>
        <end position="57"/>
    </location>
</feature>
<sequence>NEIDSQSDDSGDEEYKPTSELDVYSGEEPNSSYDEVLEVEQNGGKKTRRDRNRKGRKKIDDTEVDNDPDNNPVKFGHADDENKEHSDALWADFLSDTNGKKLAYSEASSYVSQSSDSLCCEGGADSSKSLKETMHPYIKSSKQTVHQLEKAIARNDPSKPSASKPAARSSGILLKRPAGGIYSILGQLNKKNKLTVLESSKEDWESFKTIHGLNEDLRSFNKGKDGYLEKQDFLERTDLRQFEIEKDMRQGRGNK</sequence>
<feature type="region of interest" description="Disordered" evidence="3">
    <location>
        <begin position="1"/>
        <end position="83"/>
    </location>
</feature>
<evidence type="ECO:0000256" key="3">
    <source>
        <dbReference type="SAM" id="MobiDB-lite"/>
    </source>
</evidence>
<evidence type="ECO:0000259" key="4">
    <source>
        <dbReference type="PROSITE" id="PS51279"/>
    </source>
</evidence>
<dbReference type="PANTHER" id="PTHR48407:SF1">
    <property type="entry name" value="CRANIOFACIAL DEVELOPMENT PROTEIN 1"/>
    <property type="match status" value="1"/>
</dbReference>
<feature type="non-terminal residue" evidence="5">
    <location>
        <position position="1"/>
    </location>
</feature>
<dbReference type="InterPro" id="IPR011421">
    <property type="entry name" value="BCNT-C"/>
</dbReference>
<dbReference type="PANTHER" id="PTHR48407">
    <property type="entry name" value="CRANIOFACIAL DEVELOPMENT PROTEIN 1"/>
    <property type="match status" value="1"/>
</dbReference>
<dbReference type="AlphaFoldDB" id="A0A0K8TNZ0"/>
<dbReference type="InterPro" id="IPR027124">
    <property type="entry name" value="Swc5/CFDP1/2"/>
</dbReference>
<evidence type="ECO:0000313" key="5">
    <source>
        <dbReference type="EMBL" id="JAI15861.1"/>
    </source>
</evidence>
<evidence type="ECO:0000256" key="1">
    <source>
        <dbReference type="ARBA" id="ARBA00019033"/>
    </source>
</evidence>
<feature type="domain" description="BCNT-C" evidence="4">
    <location>
        <begin position="175"/>
        <end position="255"/>
    </location>
</feature>